<dbReference type="Proteomes" id="UP000279275">
    <property type="component" value="Unassembled WGS sequence"/>
</dbReference>
<evidence type="ECO:0000256" key="1">
    <source>
        <dbReference type="SAM" id="MobiDB-lite"/>
    </source>
</evidence>
<evidence type="ECO:0008006" key="5">
    <source>
        <dbReference type="Google" id="ProtNLM"/>
    </source>
</evidence>
<protein>
    <recommendedName>
        <fullName evidence="5">DUF2637 domain-containing protein</fullName>
    </recommendedName>
</protein>
<sequence length="220" mass="24587">MSLMVSLDTSWLFFRDHLHIDNVWIRTGMFTVLEVALIACGIGMAAGVRRHDRPGSAQLSAWALCGLSGYMAVVEAGPIDGAARVLLGPALGMVMFHHALGIEKRARRERTGMWARIGREIRERVLSRLGLSDDERDAARRTRDRAARRVAALSLGRRVWFRESRLARALSAANVAHDDTMRSVMLAELATRRHAGELAALDQPSPWTEPRGEHHRRIAR</sequence>
<evidence type="ECO:0000256" key="2">
    <source>
        <dbReference type="SAM" id="Phobius"/>
    </source>
</evidence>
<keyword evidence="4" id="KW-1185">Reference proteome</keyword>
<feature type="region of interest" description="Disordered" evidence="1">
    <location>
        <begin position="200"/>
        <end position="220"/>
    </location>
</feature>
<proteinExistence type="predicted"/>
<evidence type="ECO:0000313" key="3">
    <source>
        <dbReference type="EMBL" id="RMI31249.1"/>
    </source>
</evidence>
<gene>
    <name evidence="3" type="ORF">EBN03_17910</name>
</gene>
<organism evidence="3 4">
    <name type="scientific">Nocardia stercoris</name>
    <dbReference type="NCBI Taxonomy" id="2483361"/>
    <lineage>
        <taxon>Bacteria</taxon>
        <taxon>Bacillati</taxon>
        <taxon>Actinomycetota</taxon>
        <taxon>Actinomycetes</taxon>
        <taxon>Mycobacteriales</taxon>
        <taxon>Nocardiaceae</taxon>
        <taxon>Nocardia</taxon>
    </lineage>
</organism>
<dbReference type="EMBL" id="RFFH01000007">
    <property type="protein sequence ID" value="RMI31249.1"/>
    <property type="molecule type" value="Genomic_DNA"/>
</dbReference>
<comment type="caution">
    <text evidence="3">The sequence shown here is derived from an EMBL/GenBank/DDBJ whole genome shotgun (WGS) entry which is preliminary data.</text>
</comment>
<evidence type="ECO:0000313" key="4">
    <source>
        <dbReference type="Proteomes" id="UP000279275"/>
    </source>
</evidence>
<name>A0A3M2L0J3_9NOCA</name>
<keyword evidence="2" id="KW-0812">Transmembrane</keyword>
<dbReference type="AlphaFoldDB" id="A0A3M2L0J3"/>
<accession>A0A3M2L0J3</accession>
<reference evidence="3 4" key="1">
    <citation type="submission" date="2018-10" db="EMBL/GenBank/DDBJ databases">
        <title>Isolation from cow dung.</title>
        <authorList>
            <person name="Ling L."/>
        </authorList>
    </citation>
    <scope>NUCLEOTIDE SEQUENCE [LARGE SCALE GENOMIC DNA]</scope>
    <source>
        <strain evidence="3 4">NEAU-LL90</strain>
    </source>
</reference>
<feature type="transmembrane region" description="Helical" evidence="2">
    <location>
        <begin position="23"/>
        <end position="47"/>
    </location>
</feature>
<keyword evidence="2" id="KW-0472">Membrane</keyword>
<keyword evidence="2" id="KW-1133">Transmembrane helix</keyword>